<evidence type="ECO:0000313" key="2">
    <source>
        <dbReference type="EMBL" id="MCO4294707.1"/>
    </source>
</evidence>
<reference evidence="2" key="1">
    <citation type="submission" date="2022-06" db="EMBL/GenBank/DDBJ databases">
        <title>Solitalea sp. MAHUQ-68 isolated from rhizospheric soil.</title>
        <authorList>
            <person name="Huq M.A."/>
        </authorList>
    </citation>
    <scope>NUCLEOTIDE SEQUENCE</scope>
    <source>
        <strain evidence="2">MAHUQ-68</strain>
    </source>
</reference>
<keyword evidence="1" id="KW-0732">Signal</keyword>
<feature type="signal peptide" evidence="1">
    <location>
        <begin position="1"/>
        <end position="21"/>
    </location>
</feature>
<feature type="chain" id="PRO_5040983692" evidence="1">
    <location>
        <begin position="22"/>
        <end position="209"/>
    </location>
</feature>
<protein>
    <submittedName>
        <fullName evidence="2">Uncharacterized protein</fullName>
    </submittedName>
</protein>
<evidence type="ECO:0000256" key="1">
    <source>
        <dbReference type="SAM" id="SignalP"/>
    </source>
</evidence>
<dbReference type="Proteomes" id="UP001155182">
    <property type="component" value="Unassembled WGS sequence"/>
</dbReference>
<organism evidence="2 3">
    <name type="scientific">Solitalea agri</name>
    <dbReference type="NCBI Taxonomy" id="2953739"/>
    <lineage>
        <taxon>Bacteria</taxon>
        <taxon>Pseudomonadati</taxon>
        <taxon>Bacteroidota</taxon>
        <taxon>Sphingobacteriia</taxon>
        <taxon>Sphingobacteriales</taxon>
        <taxon>Sphingobacteriaceae</taxon>
        <taxon>Solitalea</taxon>
    </lineage>
</organism>
<evidence type="ECO:0000313" key="3">
    <source>
        <dbReference type="Proteomes" id="UP001155182"/>
    </source>
</evidence>
<gene>
    <name evidence="2" type="ORF">NF867_17730</name>
</gene>
<name>A0A9X2F4Q2_9SPHI</name>
<comment type="caution">
    <text evidence="2">The sequence shown here is derived from an EMBL/GenBank/DDBJ whole genome shotgun (WGS) entry which is preliminary data.</text>
</comment>
<sequence length="209" mass="23774">MKRILLFIPILFFCSLSSVFAQKEAFIDTISQKICNELKDVQLDKLSPDSVTSLFGKVMMKACADHMGTLLEYYDLMGANSDVAAEQLGNDVAKNLMKNCPRFLDFALKMANEKKTPLPIDTESATSNYNGKLSKIVKGDFYKFICVNEQGLQETFYWLQHCGAEKLLPEPNKYIGKKVKINFIEVSYFIPAESNYKKIKMMVVFDLLN</sequence>
<keyword evidence="3" id="KW-1185">Reference proteome</keyword>
<dbReference type="AlphaFoldDB" id="A0A9X2F4Q2"/>
<dbReference type="EMBL" id="JAMWYS010000059">
    <property type="protein sequence ID" value="MCO4294707.1"/>
    <property type="molecule type" value="Genomic_DNA"/>
</dbReference>
<accession>A0A9X2F4Q2</accession>
<dbReference type="RefSeq" id="WP_252589739.1">
    <property type="nucleotide sequence ID" value="NZ_JAMWYS010000059.1"/>
</dbReference>
<proteinExistence type="predicted"/>